<accession>A0ABM4T2H7</accession>
<organism evidence="2 3">
    <name type="scientific">Bos indicus</name>
    <name type="common">Zebu</name>
    <dbReference type="NCBI Taxonomy" id="9915"/>
    <lineage>
        <taxon>Eukaryota</taxon>
        <taxon>Metazoa</taxon>
        <taxon>Chordata</taxon>
        <taxon>Craniata</taxon>
        <taxon>Vertebrata</taxon>
        <taxon>Euteleostomi</taxon>
        <taxon>Mammalia</taxon>
        <taxon>Eutheria</taxon>
        <taxon>Laurasiatheria</taxon>
        <taxon>Artiodactyla</taxon>
        <taxon>Ruminantia</taxon>
        <taxon>Pecora</taxon>
        <taxon>Bovidae</taxon>
        <taxon>Bovinae</taxon>
        <taxon>Bos</taxon>
    </lineage>
</organism>
<feature type="compositionally biased region" description="Pro residues" evidence="1">
    <location>
        <begin position="33"/>
        <end position="42"/>
    </location>
</feature>
<feature type="compositionally biased region" description="Low complexity" evidence="1">
    <location>
        <begin position="43"/>
        <end position="52"/>
    </location>
</feature>
<gene>
    <name evidence="3" type="primary">LOC109567021</name>
</gene>
<name>A0ABM4T2H7_BOSIN</name>
<keyword evidence="2" id="KW-1185">Reference proteome</keyword>
<sequence length="268" mass="28747">MSSPSGRSCQLKGNCLLRLSQTWPSSGHMAHPLGPPPHPSPAANPGHSPAPSEGCLPVCRTAAGRVRRGQERPRVQPGGRRQVAGVAPPLGSAAHLGGQRRVPGSRPTRGALPILQGSGHCRRPGDSGVMRDPARGEKEIGRREARCLFGSPSALQVRWPRRLRSGPGRLTRSAERFIEKLLATELDSFLVASIIPHKIYFELLGIVVGSGLRKFCLQESYYGLMGERAKEASSFMKAGEDTGPTGHPGRKSTWSCNGRPEKPLQRGG</sequence>
<feature type="region of interest" description="Disordered" evidence="1">
    <location>
        <begin position="24"/>
        <end position="138"/>
    </location>
</feature>
<feature type="region of interest" description="Disordered" evidence="1">
    <location>
        <begin position="237"/>
        <end position="268"/>
    </location>
</feature>
<dbReference type="GeneID" id="109567021"/>
<feature type="compositionally biased region" description="Basic and acidic residues" evidence="1">
    <location>
        <begin position="259"/>
        <end position="268"/>
    </location>
</feature>
<protein>
    <submittedName>
        <fullName evidence="3">Uncharacterized protein</fullName>
    </submittedName>
</protein>
<evidence type="ECO:0000313" key="3">
    <source>
        <dbReference type="RefSeq" id="XP_070654263.1"/>
    </source>
</evidence>
<proteinExistence type="predicted"/>
<evidence type="ECO:0000313" key="2">
    <source>
        <dbReference type="Proteomes" id="UP001652663"/>
    </source>
</evidence>
<evidence type="ECO:0000256" key="1">
    <source>
        <dbReference type="SAM" id="MobiDB-lite"/>
    </source>
</evidence>
<dbReference type="Proteomes" id="UP001652663">
    <property type="component" value="Chromosome 2"/>
</dbReference>
<reference evidence="3" key="2">
    <citation type="submission" date="2025-08" db="UniProtKB">
        <authorList>
            <consortium name="RefSeq"/>
        </authorList>
    </citation>
    <scope>IDENTIFICATION</scope>
    <source>
        <tissue evidence="3">Blood</tissue>
    </source>
</reference>
<dbReference type="RefSeq" id="XP_070654263.1">
    <property type="nucleotide sequence ID" value="XM_070798162.1"/>
</dbReference>
<reference evidence="2" key="1">
    <citation type="submission" date="2025-05" db="UniProtKB">
        <authorList>
            <consortium name="RefSeq"/>
        </authorList>
    </citation>
    <scope>NUCLEOTIDE SEQUENCE [LARGE SCALE GENOMIC DNA]</scope>
</reference>